<evidence type="ECO:0000256" key="2">
    <source>
        <dbReference type="ARBA" id="ARBA00022723"/>
    </source>
</evidence>
<keyword evidence="6" id="KW-0732">Signal</keyword>
<evidence type="ECO:0000259" key="7">
    <source>
        <dbReference type="SMART" id="SM00702"/>
    </source>
</evidence>
<dbReference type="STRING" id="40998.A0A2P8A0A0"/>
<feature type="domain" description="Prolyl 4-hydroxylase alpha subunit" evidence="7">
    <location>
        <begin position="79"/>
        <end position="273"/>
    </location>
</feature>
<dbReference type="AlphaFoldDB" id="A0A2P8A0A0"/>
<sequence>MAGGKYYPYAIWAALFALFLRLDPSVHEFSKSYLQRFDALQGLRLAKEMRGSSIKVTSGDPGAVAEALTPKITILSFDPFIAHVADFLSPSELTHLKKLSAPYLSRSTVLYANGSKMESNERTSSTAYLMMDDNVLTSIRDRASKFQGFLPRHTVDIQVTSYQQGQQYTPHWDWFLEPDRTDQRLSTFFAIIEADCTDCGTQFPKLKVDWSKKDPRWCELVDCSKEVLTTRNIPGSAFFWENIDRTGKGRDEMLHAGLPAINGTKVGLNVWTTVELSRYQKHEGEGMLLQPQ</sequence>
<dbReference type="GO" id="GO:0031418">
    <property type="term" value="F:L-ascorbic acid binding"/>
    <property type="evidence" value="ECO:0007669"/>
    <property type="project" value="InterPro"/>
</dbReference>
<evidence type="ECO:0000256" key="5">
    <source>
        <dbReference type="ARBA" id="ARBA00023004"/>
    </source>
</evidence>
<evidence type="ECO:0000256" key="6">
    <source>
        <dbReference type="SAM" id="SignalP"/>
    </source>
</evidence>
<dbReference type="GO" id="GO:0005506">
    <property type="term" value="F:iron ion binding"/>
    <property type="evidence" value="ECO:0007669"/>
    <property type="project" value="InterPro"/>
</dbReference>
<dbReference type="OrthoDB" id="420380at2759"/>
<dbReference type="InterPro" id="IPR045054">
    <property type="entry name" value="P4HA-like"/>
</dbReference>
<dbReference type="PANTHER" id="PTHR10869:SF242">
    <property type="entry name" value="PROLYL 4-HYDROXYLASE ALPHA SUBUNIT DOMAIN-CONTAINING PROTEIN"/>
    <property type="match status" value="1"/>
</dbReference>
<dbReference type="SMART" id="SM00702">
    <property type="entry name" value="P4Hc"/>
    <property type="match status" value="1"/>
</dbReference>
<keyword evidence="5" id="KW-0408">Iron</keyword>
<dbReference type="PANTHER" id="PTHR10869">
    <property type="entry name" value="PROLYL 4-HYDROXYLASE ALPHA SUBUNIT"/>
    <property type="match status" value="1"/>
</dbReference>
<keyword evidence="9" id="KW-1185">Reference proteome</keyword>
<comment type="caution">
    <text evidence="8">The sequence shown here is derived from an EMBL/GenBank/DDBJ whole genome shotgun (WGS) entry which is preliminary data.</text>
</comment>
<evidence type="ECO:0000313" key="9">
    <source>
        <dbReference type="Proteomes" id="UP000243723"/>
    </source>
</evidence>
<dbReference type="Proteomes" id="UP000243723">
    <property type="component" value="Unassembled WGS sequence"/>
</dbReference>
<dbReference type="EMBL" id="NHZQ01000087">
    <property type="protein sequence ID" value="PSK53875.1"/>
    <property type="molecule type" value="Genomic_DNA"/>
</dbReference>
<dbReference type="GO" id="GO:0005783">
    <property type="term" value="C:endoplasmic reticulum"/>
    <property type="evidence" value="ECO:0007669"/>
    <property type="project" value="TreeGrafter"/>
</dbReference>
<evidence type="ECO:0000256" key="4">
    <source>
        <dbReference type="ARBA" id="ARBA00023002"/>
    </source>
</evidence>
<keyword evidence="2" id="KW-0479">Metal-binding</keyword>
<feature type="chain" id="PRO_5015104189" description="Prolyl 4-hydroxylase alpha subunit domain-containing protein" evidence="6">
    <location>
        <begin position="29"/>
        <end position="292"/>
    </location>
</feature>
<keyword evidence="4" id="KW-0560">Oxidoreductase</keyword>
<protein>
    <recommendedName>
        <fullName evidence="7">Prolyl 4-hydroxylase alpha subunit domain-containing protein</fullName>
    </recommendedName>
</protein>
<proteinExistence type="predicted"/>
<dbReference type="GO" id="GO:0004656">
    <property type="term" value="F:procollagen-proline 4-dioxygenase activity"/>
    <property type="evidence" value="ECO:0007669"/>
    <property type="project" value="TreeGrafter"/>
</dbReference>
<comment type="cofactor">
    <cofactor evidence="1">
        <name>L-ascorbate</name>
        <dbReference type="ChEBI" id="CHEBI:38290"/>
    </cofactor>
</comment>
<organism evidence="8 9">
    <name type="scientific">Elsinoe australis</name>
    <dbReference type="NCBI Taxonomy" id="40998"/>
    <lineage>
        <taxon>Eukaryota</taxon>
        <taxon>Fungi</taxon>
        <taxon>Dikarya</taxon>
        <taxon>Ascomycota</taxon>
        <taxon>Pezizomycotina</taxon>
        <taxon>Dothideomycetes</taxon>
        <taxon>Dothideomycetidae</taxon>
        <taxon>Myriangiales</taxon>
        <taxon>Elsinoaceae</taxon>
        <taxon>Elsinoe</taxon>
    </lineage>
</organism>
<evidence type="ECO:0000313" key="8">
    <source>
        <dbReference type="EMBL" id="PSK53875.1"/>
    </source>
</evidence>
<accession>A0A2P8A0A0</accession>
<dbReference type="InterPro" id="IPR006620">
    <property type="entry name" value="Pro_4_hyd_alph"/>
</dbReference>
<dbReference type="Gene3D" id="2.60.120.620">
    <property type="entry name" value="q2cbj1_9rhob like domain"/>
    <property type="match status" value="1"/>
</dbReference>
<name>A0A2P8A0A0_9PEZI</name>
<reference evidence="8 9" key="1">
    <citation type="submission" date="2017-05" db="EMBL/GenBank/DDBJ databases">
        <title>Draft genome sequence of Elsinoe australis.</title>
        <authorList>
            <person name="Cheng Q."/>
        </authorList>
    </citation>
    <scope>NUCLEOTIDE SEQUENCE [LARGE SCALE GENOMIC DNA]</scope>
    <source>
        <strain evidence="8 9">NL1</strain>
    </source>
</reference>
<feature type="signal peptide" evidence="6">
    <location>
        <begin position="1"/>
        <end position="28"/>
    </location>
</feature>
<gene>
    <name evidence="8" type="ORF">B9Z65_7681</name>
</gene>
<evidence type="ECO:0000256" key="1">
    <source>
        <dbReference type="ARBA" id="ARBA00001961"/>
    </source>
</evidence>
<keyword evidence="3" id="KW-0223">Dioxygenase</keyword>
<evidence type="ECO:0000256" key="3">
    <source>
        <dbReference type="ARBA" id="ARBA00022964"/>
    </source>
</evidence>